<evidence type="ECO:0000313" key="2">
    <source>
        <dbReference type="EMBL" id="CAL5225649.1"/>
    </source>
</evidence>
<organism evidence="2 3">
    <name type="scientific">Coccomyxa viridis</name>
    <dbReference type="NCBI Taxonomy" id="1274662"/>
    <lineage>
        <taxon>Eukaryota</taxon>
        <taxon>Viridiplantae</taxon>
        <taxon>Chlorophyta</taxon>
        <taxon>core chlorophytes</taxon>
        <taxon>Trebouxiophyceae</taxon>
        <taxon>Trebouxiophyceae incertae sedis</taxon>
        <taxon>Coccomyxaceae</taxon>
        <taxon>Coccomyxa</taxon>
    </lineage>
</organism>
<reference evidence="2 3" key="1">
    <citation type="submission" date="2024-06" db="EMBL/GenBank/DDBJ databases">
        <authorList>
            <person name="Kraege A."/>
            <person name="Thomma B."/>
        </authorList>
    </citation>
    <scope>NUCLEOTIDE SEQUENCE [LARGE SCALE GENOMIC DNA]</scope>
</reference>
<evidence type="ECO:0000313" key="3">
    <source>
        <dbReference type="Proteomes" id="UP001497392"/>
    </source>
</evidence>
<feature type="region of interest" description="Disordered" evidence="1">
    <location>
        <begin position="25"/>
        <end position="79"/>
    </location>
</feature>
<name>A0ABP1G333_9CHLO</name>
<feature type="compositionally biased region" description="Basic and acidic residues" evidence="1">
    <location>
        <begin position="25"/>
        <end position="40"/>
    </location>
</feature>
<keyword evidence="3" id="KW-1185">Reference proteome</keyword>
<accession>A0ABP1G333</accession>
<comment type="caution">
    <text evidence="2">The sequence shown here is derived from an EMBL/GenBank/DDBJ whole genome shotgun (WGS) entry which is preliminary data.</text>
</comment>
<evidence type="ECO:0000256" key="1">
    <source>
        <dbReference type="SAM" id="MobiDB-lite"/>
    </source>
</evidence>
<proteinExistence type="predicted"/>
<gene>
    <name evidence="2" type="primary">g8506</name>
    <name evidence="2" type="ORF">VP750_LOCUS7308</name>
</gene>
<protein>
    <submittedName>
        <fullName evidence="2">G8506 protein</fullName>
    </submittedName>
</protein>
<dbReference type="Proteomes" id="UP001497392">
    <property type="component" value="Unassembled WGS sequence"/>
</dbReference>
<sequence>MGESSAGRAGALPAASADVFEACRDDLSTKGSQKSDHGEEAVPEDSLRLASRPVTRGSKRKAGSPAARQVKKPVKLPAGATDHEILDHAMLDMDEPNGSGLPEGAASVQQDGIYVCRGKEGQSSHRQAVASLSADGHRCDSHVWWKELNLKGSEKARILPPNSWADACMKAVWVYVCGH</sequence>
<dbReference type="EMBL" id="CAXHTA020000012">
    <property type="protein sequence ID" value="CAL5225649.1"/>
    <property type="molecule type" value="Genomic_DNA"/>
</dbReference>